<feature type="compositionally biased region" description="Basic and acidic residues" evidence="1">
    <location>
        <begin position="192"/>
        <end position="203"/>
    </location>
</feature>
<dbReference type="RefSeq" id="WP_006970403.1">
    <property type="nucleotide sequence ID" value="NZ_ABCS01000010.1"/>
</dbReference>
<comment type="caution">
    <text evidence="2">The sequence shown here is derived from an EMBL/GenBank/DDBJ whole genome shotgun (WGS) entry which is preliminary data.</text>
</comment>
<evidence type="ECO:0000256" key="1">
    <source>
        <dbReference type="SAM" id="MobiDB-lite"/>
    </source>
</evidence>
<protein>
    <submittedName>
        <fullName evidence="2">Uncharacterized protein</fullName>
    </submittedName>
</protein>
<organism evidence="2 3">
    <name type="scientific">Plesiocystis pacifica SIR-1</name>
    <dbReference type="NCBI Taxonomy" id="391625"/>
    <lineage>
        <taxon>Bacteria</taxon>
        <taxon>Pseudomonadati</taxon>
        <taxon>Myxococcota</taxon>
        <taxon>Polyangia</taxon>
        <taxon>Nannocystales</taxon>
        <taxon>Nannocystaceae</taxon>
        <taxon>Plesiocystis</taxon>
    </lineage>
</organism>
<dbReference type="OrthoDB" id="5524588at2"/>
<accession>A6G104</accession>
<dbReference type="Proteomes" id="UP000005801">
    <property type="component" value="Unassembled WGS sequence"/>
</dbReference>
<dbReference type="EMBL" id="ABCS01000010">
    <property type="protein sequence ID" value="EDM80542.1"/>
    <property type="molecule type" value="Genomic_DNA"/>
</dbReference>
<name>A6G104_9BACT</name>
<feature type="region of interest" description="Disordered" evidence="1">
    <location>
        <begin position="1"/>
        <end position="36"/>
    </location>
</feature>
<sequence length="237" mass="26592">MSDHSESRGESDPRESAEERRRREEREDRDGDRSFRRLGDQLLSNLIGEPTAAFKRGQDLFTEVAQGTKEELVRIFSQEVRGFLDKMDAADLVQEIVSGLVIEMKTEIRFRRSEDGRVEPDIQTSETAVRHEDEGIEEAMAPTGEATREPAPAKASEVEVDDAKEPRAEDEAEPGAKVDDSEEGEGNGDLARSGRERRSWAEKRTKRLRNGWPDIKAKVSKAKIAAAREGEDGPKED</sequence>
<proteinExistence type="predicted"/>
<keyword evidence="3" id="KW-1185">Reference proteome</keyword>
<dbReference type="AlphaFoldDB" id="A6G104"/>
<gene>
    <name evidence="2" type="ORF">PPSIR1_42064</name>
</gene>
<reference evidence="2 3" key="1">
    <citation type="submission" date="2007-06" db="EMBL/GenBank/DDBJ databases">
        <authorList>
            <person name="Shimkets L."/>
            <person name="Ferriera S."/>
            <person name="Johnson J."/>
            <person name="Kravitz S."/>
            <person name="Beeson K."/>
            <person name="Sutton G."/>
            <person name="Rogers Y.-H."/>
            <person name="Friedman R."/>
            <person name="Frazier M."/>
            <person name="Venter J.C."/>
        </authorList>
    </citation>
    <scope>NUCLEOTIDE SEQUENCE [LARGE SCALE GENOMIC DNA]</scope>
    <source>
        <strain evidence="2 3">SIR-1</strain>
    </source>
</reference>
<feature type="compositionally biased region" description="Basic and acidic residues" evidence="1">
    <location>
        <begin position="161"/>
        <end position="179"/>
    </location>
</feature>
<evidence type="ECO:0000313" key="2">
    <source>
        <dbReference type="EMBL" id="EDM80542.1"/>
    </source>
</evidence>
<feature type="region of interest" description="Disordered" evidence="1">
    <location>
        <begin position="111"/>
        <end position="214"/>
    </location>
</feature>
<feature type="compositionally biased region" description="Basic and acidic residues" evidence="1">
    <location>
        <begin position="111"/>
        <end position="120"/>
    </location>
</feature>
<evidence type="ECO:0000313" key="3">
    <source>
        <dbReference type="Proteomes" id="UP000005801"/>
    </source>
</evidence>